<name>A0A8X6IH52_NEPPI</name>
<dbReference type="EMBL" id="BMAW01044437">
    <property type="protein sequence ID" value="GFS44658.1"/>
    <property type="molecule type" value="Genomic_DNA"/>
</dbReference>
<sequence length="70" mass="7930">MLRWSRADDQAAPGAVPRSTGSRRKGQAAEELTTPPKWCPHDTIPPISAEEWYVADKTFHIDHQIKLYVT</sequence>
<evidence type="ECO:0000313" key="2">
    <source>
        <dbReference type="EMBL" id="GFS44658.1"/>
    </source>
</evidence>
<evidence type="ECO:0000313" key="3">
    <source>
        <dbReference type="Proteomes" id="UP000887013"/>
    </source>
</evidence>
<dbReference type="AlphaFoldDB" id="A0A8X6IH52"/>
<reference evidence="2" key="1">
    <citation type="submission" date="2020-08" db="EMBL/GenBank/DDBJ databases">
        <title>Multicomponent nature underlies the extraordinary mechanical properties of spider dragline silk.</title>
        <authorList>
            <person name="Kono N."/>
            <person name="Nakamura H."/>
            <person name="Mori M."/>
            <person name="Yoshida Y."/>
            <person name="Ohtoshi R."/>
            <person name="Malay A.D."/>
            <person name="Moran D.A.P."/>
            <person name="Tomita M."/>
            <person name="Numata K."/>
            <person name="Arakawa K."/>
        </authorList>
    </citation>
    <scope>NUCLEOTIDE SEQUENCE</scope>
</reference>
<feature type="region of interest" description="Disordered" evidence="1">
    <location>
        <begin position="1"/>
        <end position="41"/>
    </location>
</feature>
<protein>
    <submittedName>
        <fullName evidence="2">Uncharacterized protein</fullName>
    </submittedName>
</protein>
<organism evidence="2 3">
    <name type="scientific">Nephila pilipes</name>
    <name type="common">Giant wood spider</name>
    <name type="synonym">Nephila maculata</name>
    <dbReference type="NCBI Taxonomy" id="299642"/>
    <lineage>
        <taxon>Eukaryota</taxon>
        <taxon>Metazoa</taxon>
        <taxon>Ecdysozoa</taxon>
        <taxon>Arthropoda</taxon>
        <taxon>Chelicerata</taxon>
        <taxon>Arachnida</taxon>
        <taxon>Araneae</taxon>
        <taxon>Araneomorphae</taxon>
        <taxon>Entelegynae</taxon>
        <taxon>Araneoidea</taxon>
        <taxon>Nephilidae</taxon>
        <taxon>Nephila</taxon>
    </lineage>
</organism>
<gene>
    <name evidence="2" type="ORF">NPIL_498521</name>
</gene>
<dbReference type="Proteomes" id="UP000887013">
    <property type="component" value="Unassembled WGS sequence"/>
</dbReference>
<proteinExistence type="predicted"/>
<evidence type="ECO:0000256" key="1">
    <source>
        <dbReference type="SAM" id="MobiDB-lite"/>
    </source>
</evidence>
<comment type="caution">
    <text evidence="2">The sequence shown here is derived from an EMBL/GenBank/DDBJ whole genome shotgun (WGS) entry which is preliminary data.</text>
</comment>
<keyword evidence="3" id="KW-1185">Reference proteome</keyword>
<accession>A0A8X6IH52</accession>